<gene>
    <name evidence="1" type="ordered locus">Turpa_3605</name>
</gene>
<dbReference type="Pfam" id="PF12635">
    <property type="entry name" value="DUF3780"/>
    <property type="match status" value="1"/>
</dbReference>
<sequence>MKKQKSTAAARKDASFGLHPEETAHHIVVNLGDKKSPHIYISEHFEYFDSPERRRLEYTLGVQDKALRVILPYEKWKMIEEPVRFEFNQRLQRAGLKSSRFNAGFNILPRLFGKELLLLCWAIEDADPGQIPTAIKNWQGLKPEERWWLFTMTNAATGQAVQGRNRGWRKAVRFALTENPTE</sequence>
<dbReference type="HOGENOM" id="CLU_116240_0_0_12"/>
<dbReference type="RefSeq" id="WP_014804716.1">
    <property type="nucleotide sequence ID" value="NC_018020.1"/>
</dbReference>
<dbReference type="OrthoDB" id="67865at2"/>
<dbReference type="EMBL" id="CP002959">
    <property type="protein sequence ID" value="AFM14239.1"/>
    <property type="molecule type" value="Genomic_DNA"/>
</dbReference>
<evidence type="ECO:0000313" key="2">
    <source>
        <dbReference type="Proteomes" id="UP000006048"/>
    </source>
</evidence>
<protein>
    <recommendedName>
        <fullName evidence="3">DUF3780 domain-containing protein</fullName>
    </recommendedName>
</protein>
<dbReference type="PATRIC" id="fig|869212.3.peg.3623"/>
<dbReference type="AlphaFoldDB" id="I4BAD2"/>
<evidence type="ECO:0000313" key="1">
    <source>
        <dbReference type="EMBL" id="AFM14239.1"/>
    </source>
</evidence>
<dbReference type="KEGG" id="tpx:Turpa_3605"/>
<evidence type="ECO:0008006" key="3">
    <source>
        <dbReference type="Google" id="ProtNLM"/>
    </source>
</evidence>
<accession>I4BAD2</accession>
<dbReference type="InterPro" id="IPR024220">
    <property type="entry name" value="DUF3780"/>
</dbReference>
<proteinExistence type="predicted"/>
<dbReference type="Proteomes" id="UP000006048">
    <property type="component" value="Chromosome"/>
</dbReference>
<name>I4BAD2_TURPD</name>
<reference evidence="1 2" key="1">
    <citation type="submission" date="2012-06" db="EMBL/GenBank/DDBJ databases">
        <title>The complete chromosome of genome of Turneriella parva DSM 21527.</title>
        <authorList>
            <consortium name="US DOE Joint Genome Institute (JGI-PGF)"/>
            <person name="Lucas S."/>
            <person name="Han J."/>
            <person name="Lapidus A."/>
            <person name="Bruce D."/>
            <person name="Goodwin L."/>
            <person name="Pitluck S."/>
            <person name="Peters L."/>
            <person name="Kyrpides N."/>
            <person name="Mavromatis K."/>
            <person name="Ivanova N."/>
            <person name="Mikhailova N."/>
            <person name="Chertkov O."/>
            <person name="Detter J.C."/>
            <person name="Tapia R."/>
            <person name="Han C."/>
            <person name="Land M."/>
            <person name="Hauser L."/>
            <person name="Markowitz V."/>
            <person name="Cheng J.-F."/>
            <person name="Hugenholtz P."/>
            <person name="Woyke T."/>
            <person name="Wu D."/>
            <person name="Gronow S."/>
            <person name="Wellnitz S."/>
            <person name="Brambilla E."/>
            <person name="Klenk H.-P."/>
            <person name="Eisen J.A."/>
        </authorList>
    </citation>
    <scope>NUCLEOTIDE SEQUENCE [LARGE SCALE GENOMIC DNA]</scope>
    <source>
        <strain evidence="2">ATCC BAA-1111 / DSM 21527 / NCTC 11395 / H</strain>
    </source>
</reference>
<dbReference type="STRING" id="869212.Turpa_3605"/>
<organism evidence="1 2">
    <name type="scientific">Turneriella parva (strain ATCC BAA-1111 / DSM 21527 / NCTC 11395 / H)</name>
    <name type="common">Leptospira parva</name>
    <dbReference type="NCBI Taxonomy" id="869212"/>
    <lineage>
        <taxon>Bacteria</taxon>
        <taxon>Pseudomonadati</taxon>
        <taxon>Spirochaetota</taxon>
        <taxon>Spirochaetia</taxon>
        <taxon>Leptospirales</taxon>
        <taxon>Leptospiraceae</taxon>
        <taxon>Turneriella</taxon>
    </lineage>
</organism>
<keyword evidence="2" id="KW-1185">Reference proteome</keyword>